<dbReference type="Proteomes" id="UP000790377">
    <property type="component" value="Unassembled WGS sequence"/>
</dbReference>
<accession>A0ACB8A992</accession>
<sequence>VPNSTCSGASYCDVGYSRTSPRPTQEEPLGVKFPGASVFVEDGEPNWVGHLLNMDVNSPRKLVYDFATGGDRVYGIGLQIENHFLCVDGAGTKPDWLSSQWNENDTLFVTWVGINDVALLNRFPRMAERDLDQIITQLFEYQEDLYKAGARNFLFFDIPPINRCLWFPGSKPVKESLITQWNETLINKARSFATKHPDISVLIFSSWDIFACVLDDPVAATFDIDDPSKIGGIWYDETHPTSKMHEIVARELYSFLSMLSATNPT</sequence>
<comment type="caution">
    <text evidence="1">The sequence shown here is derived from an EMBL/GenBank/DDBJ whole genome shotgun (WGS) entry which is preliminary data.</text>
</comment>
<keyword evidence="2" id="KW-1185">Reference proteome</keyword>
<reference evidence="1" key="1">
    <citation type="journal article" date="2021" name="New Phytol.">
        <title>Evolutionary innovations through gain and loss of genes in the ectomycorrhizal Boletales.</title>
        <authorList>
            <person name="Wu G."/>
            <person name="Miyauchi S."/>
            <person name="Morin E."/>
            <person name="Kuo A."/>
            <person name="Drula E."/>
            <person name="Varga T."/>
            <person name="Kohler A."/>
            <person name="Feng B."/>
            <person name="Cao Y."/>
            <person name="Lipzen A."/>
            <person name="Daum C."/>
            <person name="Hundley H."/>
            <person name="Pangilinan J."/>
            <person name="Johnson J."/>
            <person name="Barry K."/>
            <person name="LaButti K."/>
            <person name="Ng V."/>
            <person name="Ahrendt S."/>
            <person name="Min B."/>
            <person name="Choi I.G."/>
            <person name="Park H."/>
            <person name="Plett J.M."/>
            <person name="Magnuson J."/>
            <person name="Spatafora J.W."/>
            <person name="Nagy L.G."/>
            <person name="Henrissat B."/>
            <person name="Grigoriev I.V."/>
            <person name="Yang Z.L."/>
            <person name="Xu J."/>
            <person name="Martin F.M."/>
        </authorList>
    </citation>
    <scope>NUCLEOTIDE SEQUENCE</scope>
    <source>
        <strain evidence="1">ATCC 28755</strain>
    </source>
</reference>
<evidence type="ECO:0000313" key="2">
    <source>
        <dbReference type="Proteomes" id="UP000790377"/>
    </source>
</evidence>
<feature type="non-terminal residue" evidence="1">
    <location>
        <position position="1"/>
    </location>
</feature>
<protein>
    <submittedName>
        <fullName evidence="1">Uncharacterized protein</fullName>
    </submittedName>
</protein>
<name>A0ACB8A992_9AGAM</name>
<proteinExistence type="predicted"/>
<dbReference type="EMBL" id="MU267749">
    <property type="protein sequence ID" value="KAH7909634.1"/>
    <property type="molecule type" value="Genomic_DNA"/>
</dbReference>
<gene>
    <name evidence="1" type="ORF">BJ138DRAFT_1154788</name>
</gene>
<evidence type="ECO:0000313" key="1">
    <source>
        <dbReference type="EMBL" id="KAH7909634.1"/>
    </source>
</evidence>
<organism evidence="1 2">
    <name type="scientific">Hygrophoropsis aurantiaca</name>
    <dbReference type="NCBI Taxonomy" id="72124"/>
    <lineage>
        <taxon>Eukaryota</taxon>
        <taxon>Fungi</taxon>
        <taxon>Dikarya</taxon>
        <taxon>Basidiomycota</taxon>
        <taxon>Agaricomycotina</taxon>
        <taxon>Agaricomycetes</taxon>
        <taxon>Agaricomycetidae</taxon>
        <taxon>Boletales</taxon>
        <taxon>Coniophorineae</taxon>
        <taxon>Hygrophoropsidaceae</taxon>
        <taxon>Hygrophoropsis</taxon>
    </lineage>
</organism>